<dbReference type="Pfam" id="PF06985">
    <property type="entry name" value="HET"/>
    <property type="match status" value="1"/>
</dbReference>
<dbReference type="InterPro" id="IPR058525">
    <property type="entry name" value="DUF8212"/>
</dbReference>
<feature type="non-terminal residue" evidence="3">
    <location>
        <position position="307"/>
    </location>
</feature>
<dbReference type="EMBL" id="MU007048">
    <property type="protein sequence ID" value="KAF2429335.1"/>
    <property type="molecule type" value="Genomic_DNA"/>
</dbReference>
<name>A0A9P4TX90_9PEZI</name>
<keyword evidence="4" id="KW-1185">Reference proteome</keyword>
<evidence type="ECO:0000259" key="1">
    <source>
        <dbReference type="Pfam" id="PF06985"/>
    </source>
</evidence>
<dbReference type="InterPro" id="IPR010730">
    <property type="entry name" value="HET"/>
</dbReference>
<feature type="domain" description="Heterokaryon incompatibility" evidence="1">
    <location>
        <begin position="22"/>
        <end position="106"/>
    </location>
</feature>
<reference evidence="3" key="1">
    <citation type="journal article" date="2020" name="Stud. Mycol.">
        <title>101 Dothideomycetes genomes: a test case for predicting lifestyles and emergence of pathogens.</title>
        <authorList>
            <person name="Haridas S."/>
            <person name="Albert R."/>
            <person name="Binder M."/>
            <person name="Bloem J."/>
            <person name="Labutti K."/>
            <person name="Salamov A."/>
            <person name="Andreopoulos B."/>
            <person name="Baker S."/>
            <person name="Barry K."/>
            <person name="Bills G."/>
            <person name="Bluhm B."/>
            <person name="Cannon C."/>
            <person name="Castanera R."/>
            <person name="Culley D."/>
            <person name="Daum C."/>
            <person name="Ezra D."/>
            <person name="Gonzalez J."/>
            <person name="Henrissat B."/>
            <person name="Kuo A."/>
            <person name="Liang C."/>
            <person name="Lipzen A."/>
            <person name="Lutzoni F."/>
            <person name="Magnuson J."/>
            <person name="Mondo S."/>
            <person name="Nolan M."/>
            <person name="Ohm R."/>
            <person name="Pangilinan J."/>
            <person name="Park H.-J."/>
            <person name="Ramirez L."/>
            <person name="Alfaro M."/>
            <person name="Sun H."/>
            <person name="Tritt A."/>
            <person name="Yoshinaga Y."/>
            <person name="Zwiers L.-H."/>
            <person name="Turgeon B."/>
            <person name="Goodwin S."/>
            <person name="Spatafora J."/>
            <person name="Crous P."/>
            <person name="Grigoriev I."/>
        </authorList>
    </citation>
    <scope>NUCLEOTIDE SEQUENCE</scope>
    <source>
        <strain evidence="3">CBS 130266</strain>
    </source>
</reference>
<proteinExistence type="predicted"/>
<dbReference type="PANTHER" id="PTHR10622:SF10">
    <property type="entry name" value="HET DOMAIN-CONTAINING PROTEIN"/>
    <property type="match status" value="1"/>
</dbReference>
<evidence type="ECO:0000259" key="2">
    <source>
        <dbReference type="Pfam" id="PF26640"/>
    </source>
</evidence>
<accession>A0A9P4TX90</accession>
<dbReference type="Pfam" id="PF26640">
    <property type="entry name" value="DUF8212"/>
    <property type="match status" value="1"/>
</dbReference>
<organism evidence="3 4">
    <name type="scientific">Tothia fuscella</name>
    <dbReference type="NCBI Taxonomy" id="1048955"/>
    <lineage>
        <taxon>Eukaryota</taxon>
        <taxon>Fungi</taxon>
        <taxon>Dikarya</taxon>
        <taxon>Ascomycota</taxon>
        <taxon>Pezizomycotina</taxon>
        <taxon>Dothideomycetes</taxon>
        <taxon>Pleosporomycetidae</taxon>
        <taxon>Venturiales</taxon>
        <taxon>Cylindrosympodiaceae</taxon>
        <taxon>Tothia</taxon>
    </lineage>
</organism>
<protein>
    <submittedName>
        <fullName evidence="3">HET-domain-containing protein</fullName>
    </submittedName>
</protein>
<dbReference type="AlphaFoldDB" id="A0A9P4TX90"/>
<gene>
    <name evidence="3" type="ORF">EJ08DRAFT_571139</name>
</gene>
<dbReference type="Proteomes" id="UP000800235">
    <property type="component" value="Unassembled WGS sequence"/>
</dbReference>
<evidence type="ECO:0000313" key="4">
    <source>
        <dbReference type="Proteomes" id="UP000800235"/>
    </source>
</evidence>
<feature type="domain" description="DUF8212" evidence="2">
    <location>
        <begin position="230"/>
        <end position="253"/>
    </location>
</feature>
<comment type="caution">
    <text evidence="3">The sequence shown here is derived from an EMBL/GenBank/DDBJ whole genome shotgun (WGS) entry which is preliminary data.</text>
</comment>
<dbReference type="PANTHER" id="PTHR10622">
    <property type="entry name" value="HET DOMAIN-CONTAINING PROTEIN"/>
    <property type="match status" value="1"/>
</dbReference>
<sequence>MRLLNTSTFELETFFDSDHPPYAILSHTWGDQEVTFQEIQLEHSRSLLHSLRQRILEGETIEGFGTQADDFKYIWCDTCNIDKTSSAELSEAINSMYHWYGNQTCYAYLADVPCARRFVDAIAYSEDFDFARWFRRGWTLQELIAPSEVTFFDQKWQPIGTRTELKSYIADITGIDQDVLSGEADPLTFSVAIRMSWASKRETTRKEDVAYCLIGLFGVHMPLIYGERERAFIRLEEEIMKTTDDHSLFAWRADASLAHQLEGGLLASSPLQFQDSHNIVPIINDNPDTQSPHFMTNKGISIPLPIF</sequence>
<dbReference type="OrthoDB" id="20872at2759"/>
<evidence type="ECO:0000313" key="3">
    <source>
        <dbReference type="EMBL" id="KAF2429335.1"/>
    </source>
</evidence>